<dbReference type="RefSeq" id="WP_270453341.1">
    <property type="nucleotide sequence ID" value="NZ_JADPIE010000002.1"/>
</dbReference>
<dbReference type="Gene3D" id="3.30.2290.10">
    <property type="entry name" value="PmbA/TldD superfamily"/>
    <property type="match status" value="1"/>
</dbReference>
<comment type="caution">
    <text evidence="2">The sequence shown here is derived from an EMBL/GenBank/DDBJ whole genome shotgun (WGS) entry which is preliminary data.</text>
</comment>
<dbReference type="InterPro" id="IPR035068">
    <property type="entry name" value="TldD/PmbA_N"/>
</dbReference>
<dbReference type="Pfam" id="PF19289">
    <property type="entry name" value="PmbA_TldD_3rd"/>
    <property type="match status" value="1"/>
</dbReference>
<dbReference type="EMBL" id="JADPIE010000002">
    <property type="protein sequence ID" value="MBF8436449.1"/>
    <property type="molecule type" value="Genomic_DNA"/>
</dbReference>
<dbReference type="InterPro" id="IPR036059">
    <property type="entry name" value="TldD/PmbA_sf"/>
</dbReference>
<protein>
    <submittedName>
        <fullName evidence="2">TldD/PmbA family protein</fullName>
    </submittedName>
</protein>
<organism evidence="2 3">
    <name type="scientific">Halonatronomonas betaini</name>
    <dbReference type="NCBI Taxonomy" id="2778430"/>
    <lineage>
        <taxon>Bacteria</taxon>
        <taxon>Bacillati</taxon>
        <taxon>Bacillota</taxon>
        <taxon>Clostridia</taxon>
        <taxon>Halanaerobiales</taxon>
        <taxon>Halarsenatibacteraceae</taxon>
        <taxon>Halonatronomonas</taxon>
    </lineage>
</organism>
<feature type="domain" description="Metalloprotease TldD/E C-terminal" evidence="1">
    <location>
        <begin position="219"/>
        <end position="441"/>
    </location>
</feature>
<dbReference type="InterPro" id="IPR045569">
    <property type="entry name" value="Metalloprtase-TldD/E_C"/>
</dbReference>
<gene>
    <name evidence="2" type="ORF">I0Q91_05120</name>
</gene>
<dbReference type="AlphaFoldDB" id="A0A931ATP3"/>
<evidence type="ECO:0000313" key="3">
    <source>
        <dbReference type="Proteomes" id="UP000621436"/>
    </source>
</evidence>
<dbReference type="GO" id="GO:0008237">
    <property type="term" value="F:metallopeptidase activity"/>
    <property type="evidence" value="ECO:0007669"/>
    <property type="project" value="InterPro"/>
</dbReference>
<dbReference type="Proteomes" id="UP000621436">
    <property type="component" value="Unassembled WGS sequence"/>
</dbReference>
<dbReference type="PANTHER" id="PTHR43666">
    <property type="entry name" value="TLDD PROTEIN"/>
    <property type="match status" value="1"/>
</dbReference>
<accession>A0A931ATP3</accession>
<keyword evidence="3" id="KW-1185">Reference proteome</keyword>
<name>A0A931ATP3_9FIRM</name>
<proteinExistence type="predicted"/>
<dbReference type="PANTHER" id="PTHR43666:SF1">
    <property type="entry name" value="CONSERVED PROTEIN"/>
    <property type="match status" value="1"/>
</dbReference>
<evidence type="ECO:0000313" key="2">
    <source>
        <dbReference type="EMBL" id="MBF8436449.1"/>
    </source>
</evidence>
<reference evidence="2" key="1">
    <citation type="submission" date="2020-11" db="EMBL/GenBank/DDBJ databases">
        <title>Halonatronomonas betainensis gen. nov., sp. nov. a novel haloalkaliphilic representative of the family Halanaerobiacae capable of betaine degradation.</title>
        <authorList>
            <person name="Boltyanskaya Y."/>
            <person name="Kevbrin V."/>
            <person name="Detkova E."/>
            <person name="Grouzdev D.S."/>
            <person name="Koziaeva V."/>
            <person name="Zhilina T."/>
        </authorList>
    </citation>
    <scope>NUCLEOTIDE SEQUENCE</scope>
    <source>
        <strain evidence="2">Z-7014</strain>
    </source>
</reference>
<evidence type="ECO:0000259" key="1">
    <source>
        <dbReference type="Pfam" id="PF19289"/>
    </source>
</evidence>
<sequence length="444" mass="48854">MLKKSGAYMVLDRILSTAGSLDMQVILKGENQELTRFAGSEIHQNVASDELEAEITLHKDGRELKVTTNDFDNDSLRKLVKEAGQRLMELPESERVKSFISEPADISSDNYFKELEREFNIENRAQKLKAAFGELDSDLNAAGSLELNQNFMALGNTNGITRYSRLDKVDFKTVITEQSGATGYAAAISNRAEDIDIGKEFKRAADKARDSRDAIEIEPGEYDVILEPAAVGGLISYLSYIGFSGRSVQEGMSFLADRLGEQVFGDNITLVDDCQDPNTIDFPFDFQGAKRQKLNIIENGVAKELAYDLESARKAGVETTGHSVGDPSVGGFPLHLVMANGEAELGEMIAGTEKGLLITRFHYINVINPRKAILTGLTRDGTFLIENGRVKAPVKNLRFTQNIVESLNQVEAISSSREKVGGFYGYMYLPALKVNGFNFTGVSK</sequence>
<dbReference type="SUPFAM" id="SSF111283">
    <property type="entry name" value="Putative modulator of DNA gyrase, PmbA/TldD"/>
    <property type="match status" value="1"/>
</dbReference>
<dbReference type="GO" id="GO:0006508">
    <property type="term" value="P:proteolysis"/>
    <property type="evidence" value="ECO:0007669"/>
    <property type="project" value="InterPro"/>
</dbReference>